<comment type="similarity">
    <text evidence="1">Belongs to the protein kinase superfamily. ADCK protein kinase family.</text>
</comment>
<evidence type="ECO:0000256" key="2">
    <source>
        <dbReference type="ARBA" id="ARBA00022679"/>
    </source>
</evidence>
<evidence type="ECO:0000256" key="3">
    <source>
        <dbReference type="ARBA" id="ARBA00022741"/>
    </source>
</evidence>
<dbReference type="SUPFAM" id="SSF56112">
    <property type="entry name" value="Protein kinase-like (PK-like)"/>
    <property type="match status" value="1"/>
</dbReference>
<dbReference type="InterPro" id="IPR011009">
    <property type="entry name" value="Kinase-like_dom_sf"/>
</dbReference>
<protein>
    <submittedName>
        <fullName evidence="6">Predicted unusual protein kinase regulating ubiquinone biosynthesis, AarF/ABC1/UbiB family</fullName>
    </submittedName>
</protein>
<dbReference type="InterPro" id="IPR051409">
    <property type="entry name" value="Atypical_kinase_ADCK"/>
</dbReference>
<sequence>MSTKDNARVPTGRISRFAKLGSLMTGVAGGMIAEGARQLAKGNRPKASELLLTPSNAKRVADQLSQLRGAAMKVGQLLSMDSGDLLPPELTEILSRLRSDAKPMPFSQVTKVLQDNWGEGWNDQFQQFSFEATAAASIGQVHSAHTKDGRHLALKIQYPGIRQSISSDVDNVATLLRVSGLIPKEINYKPLLEEAKQQLHAEADYEQEANWLRRYKELLSDRPEFLLPDVYDEFSTQNILAMSFVAGVPVETIGGHNAHDKTQPPVSQDERDRVMSLLMELLFREIFEFRIIQTDPNFANYHYDSHTGKIILLDFGATREYPLKITEAYRALMQGAIENDRASINDAAAQIGFFQENIQPEQREAVIDLFVQACEPLTHDGLYDFAQSNLAKRISETGMALSMDKGYWHTPPADAIFLHRKLGGFYLLAAKLKARVDMRALFLPYMK</sequence>
<keyword evidence="7" id="KW-1185">Reference proteome</keyword>
<gene>
    <name evidence="6" type="ORF">SAMN05421760_10942</name>
</gene>
<dbReference type="GO" id="GO:0006744">
    <property type="term" value="P:ubiquinone biosynthetic process"/>
    <property type="evidence" value="ECO:0007669"/>
    <property type="project" value="TreeGrafter"/>
</dbReference>
<dbReference type="AlphaFoldDB" id="A0A1N7NEB5"/>
<keyword evidence="6" id="KW-0418">Kinase</keyword>
<keyword evidence="6" id="KW-0830">Ubiquinone</keyword>
<dbReference type="Proteomes" id="UP000185999">
    <property type="component" value="Unassembled WGS sequence"/>
</dbReference>
<keyword evidence="2" id="KW-0808">Transferase</keyword>
<dbReference type="OrthoDB" id="9795390at2"/>
<proteinExistence type="inferred from homology"/>
<dbReference type="PANTHER" id="PTHR43851">
    <property type="match status" value="1"/>
</dbReference>
<dbReference type="EMBL" id="FTOE01000009">
    <property type="protein sequence ID" value="SIS96529.1"/>
    <property type="molecule type" value="Genomic_DNA"/>
</dbReference>
<keyword evidence="3" id="KW-0547">Nucleotide-binding</keyword>
<dbReference type="GO" id="GO:0016301">
    <property type="term" value="F:kinase activity"/>
    <property type="evidence" value="ECO:0007669"/>
    <property type="project" value="UniProtKB-KW"/>
</dbReference>
<reference evidence="7" key="1">
    <citation type="submission" date="2017-01" db="EMBL/GenBank/DDBJ databases">
        <authorList>
            <person name="Varghese N."/>
            <person name="Submissions S."/>
        </authorList>
    </citation>
    <scope>NUCLEOTIDE SEQUENCE [LARGE SCALE GENOMIC DNA]</scope>
    <source>
        <strain evidence="7">DSM 22306</strain>
    </source>
</reference>
<name>A0A1N7NEB5_9GAMM</name>
<dbReference type="PANTHER" id="PTHR43851:SF3">
    <property type="entry name" value="COENZYME Q8"/>
    <property type="match status" value="1"/>
</dbReference>
<dbReference type="InterPro" id="IPR034646">
    <property type="entry name" value="ADCK3_dom"/>
</dbReference>
<evidence type="ECO:0000259" key="5">
    <source>
        <dbReference type="Pfam" id="PF03109"/>
    </source>
</evidence>
<accession>A0A1N7NEB5</accession>
<dbReference type="CDD" id="cd13970">
    <property type="entry name" value="ABC1_ADCK3"/>
    <property type="match status" value="1"/>
</dbReference>
<dbReference type="InterPro" id="IPR004147">
    <property type="entry name" value="ABC1_dom"/>
</dbReference>
<dbReference type="STRING" id="619304.SAMN05421760_10942"/>
<dbReference type="RefSeq" id="WP_054342103.1">
    <property type="nucleotide sequence ID" value="NZ_FTOE01000009.1"/>
</dbReference>
<evidence type="ECO:0000256" key="4">
    <source>
        <dbReference type="ARBA" id="ARBA00022840"/>
    </source>
</evidence>
<evidence type="ECO:0000313" key="7">
    <source>
        <dbReference type="Proteomes" id="UP000185999"/>
    </source>
</evidence>
<organism evidence="6 7">
    <name type="scientific">Neptunomonas antarctica</name>
    <dbReference type="NCBI Taxonomy" id="619304"/>
    <lineage>
        <taxon>Bacteria</taxon>
        <taxon>Pseudomonadati</taxon>
        <taxon>Pseudomonadota</taxon>
        <taxon>Gammaproteobacteria</taxon>
        <taxon>Oceanospirillales</taxon>
        <taxon>Oceanospirillaceae</taxon>
        <taxon>Neptunomonas</taxon>
    </lineage>
</organism>
<dbReference type="Pfam" id="PF03109">
    <property type="entry name" value="ABC1"/>
    <property type="match status" value="1"/>
</dbReference>
<dbReference type="GO" id="GO:0005524">
    <property type="term" value="F:ATP binding"/>
    <property type="evidence" value="ECO:0007669"/>
    <property type="project" value="UniProtKB-KW"/>
</dbReference>
<evidence type="ECO:0000313" key="6">
    <source>
        <dbReference type="EMBL" id="SIS96529.1"/>
    </source>
</evidence>
<keyword evidence="4" id="KW-0067">ATP-binding</keyword>
<feature type="domain" description="ABC1 atypical kinase-like" evidence="5">
    <location>
        <begin position="96"/>
        <end position="345"/>
    </location>
</feature>
<evidence type="ECO:0000256" key="1">
    <source>
        <dbReference type="ARBA" id="ARBA00009670"/>
    </source>
</evidence>